<dbReference type="InterPro" id="IPR005467">
    <property type="entry name" value="His_kinase_dom"/>
</dbReference>
<dbReference type="InterPro" id="IPR003594">
    <property type="entry name" value="HATPase_dom"/>
</dbReference>
<feature type="signal peptide" evidence="5">
    <location>
        <begin position="1"/>
        <end position="21"/>
    </location>
</feature>
<dbReference type="InterPro" id="IPR003961">
    <property type="entry name" value="FN3_dom"/>
</dbReference>
<dbReference type="EC" id="2.7.13.3" evidence="2"/>
<dbReference type="GO" id="GO:0005524">
    <property type="term" value="F:ATP binding"/>
    <property type="evidence" value="ECO:0007669"/>
    <property type="project" value="UniProtKB-KW"/>
</dbReference>
<evidence type="ECO:0000313" key="7">
    <source>
        <dbReference type="EMBL" id="UYQ91749.1"/>
    </source>
</evidence>
<dbReference type="Pfam" id="PF02518">
    <property type="entry name" value="HATPase_c"/>
    <property type="match status" value="1"/>
</dbReference>
<evidence type="ECO:0000259" key="6">
    <source>
        <dbReference type="PROSITE" id="PS50109"/>
    </source>
</evidence>
<evidence type="ECO:0000256" key="5">
    <source>
        <dbReference type="SAM" id="SignalP"/>
    </source>
</evidence>
<dbReference type="CDD" id="cd00075">
    <property type="entry name" value="HATPase"/>
    <property type="match status" value="1"/>
</dbReference>
<dbReference type="Pfam" id="PF00512">
    <property type="entry name" value="HisKA"/>
    <property type="match status" value="1"/>
</dbReference>
<reference evidence="7" key="1">
    <citation type="submission" date="2022-10" db="EMBL/GenBank/DDBJ databases">
        <title>Chitinophaga sp. nov., isolated from soil.</title>
        <authorList>
            <person name="Jeon C.O."/>
        </authorList>
    </citation>
    <scope>NUCLEOTIDE SEQUENCE</scope>
    <source>
        <strain evidence="7">R8</strain>
    </source>
</reference>
<dbReference type="InterPro" id="IPR013783">
    <property type="entry name" value="Ig-like_fold"/>
</dbReference>
<keyword evidence="5" id="KW-0732">Signal</keyword>
<dbReference type="PROSITE" id="PS50109">
    <property type="entry name" value="HIS_KIN"/>
    <property type="match status" value="1"/>
</dbReference>
<dbReference type="PRINTS" id="PR00344">
    <property type="entry name" value="BCTRLSENSOR"/>
</dbReference>
<keyword evidence="4" id="KW-0472">Membrane</keyword>
<dbReference type="InterPro" id="IPR003661">
    <property type="entry name" value="HisK_dim/P_dom"/>
</dbReference>
<dbReference type="PANTHER" id="PTHR43547:SF2">
    <property type="entry name" value="HYBRID SIGNAL TRANSDUCTION HISTIDINE KINASE C"/>
    <property type="match status" value="1"/>
</dbReference>
<keyword evidence="3" id="KW-0597">Phosphoprotein</keyword>
<dbReference type="InterPro" id="IPR011110">
    <property type="entry name" value="Reg_prop"/>
</dbReference>
<dbReference type="Gene3D" id="1.10.287.130">
    <property type="match status" value="1"/>
</dbReference>
<organism evidence="7 8">
    <name type="scientific">Chitinophaga horti</name>
    <dbReference type="NCBI Taxonomy" id="2920382"/>
    <lineage>
        <taxon>Bacteria</taxon>
        <taxon>Pseudomonadati</taxon>
        <taxon>Bacteroidota</taxon>
        <taxon>Chitinophagia</taxon>
        <taxon>Chitinophagales</taxon>
        <taxon>Chitinophagaceae</taxon>
        <taxon>Chitinophaga</taxon>
    </lineage>
</organism>
<dbReference type="SUPFAM" id="SSF63829">
    <property type="entry name" value="Calcium-dependent phosphotriesterase"/>
    <property type="match status" value="2"/>
</dbReference>
<dbReference type="SMART" id="SM00388">
    <property type="entry name" value="HisKA"/>
    <property type="match status" value="1"/>
</dbReference>
<dbReference type="Gene3D" id="2.60.40.10">
    <property type="entry name" value="Immunoglobulins"/>
    <property type="match status" value="1"/>
</dbReference>
<dbReference type="InterPro" id="IPR036890">
    <property type="entry name" value="HATPase_C_sf"/>
</dbReference>
<dbReference type="InterPro" id="IPR011047">
    <property type="entry name" value="Quinoprotein_ADH-like_sf"/>
</dbReference>
<dbReference type="InterPro" id="IPR036097">
    <property type="entry name" value="HisK_dim/P_sf"/>
</dbReference>
<dbReference type="Gene3D" id="3.30.565.10">
    <property type="entry name" value="Histidine kinase-like ATPase, C-terminal domain"/>
    <property type="match status" value="1"/>
</dbReference>
<dbReference type="SUPFAM" id="SSF47384">
    <property type="entry name" value="Homodimeric domain of signal transducing histidine kinase"/>
    <property type="match status" value="1"/>
</dbReference>
<keyword evidence="4" id="KW-0812">Transmembrane</keyword>
<dbReference type="Proteomes" id="UP001162741">
    <property type="component" value="Chromosome"/>
</dbReference>
<keyword evidence="7" id="KW-0067">ATP-binding</keyword>
<dbReference type="InterPro" id="IPR015943">
    <property type="entry name" value="WD40/YVTN_repeat-like_dom_sf"/>
</dbReference>
<evidence type="ECO:0000256" key="3">
    <source>
        <dbReference type="ARBA" id="ARBA00022553"/>
    </source>
</evidence>
<feature type="chain" id="PRO_5047312539" description="histidine kinase" evidence="5">
    <location>
        <begin position="22"/>
        <end position="1046"/>
    </location>
</feature>
<keyword evidence="4" id="KW-1133">Transmembrane helix</keyword>
<name>A0ABY6J0I6_9BACT</name>
<dbReference type="Gene3D" id="2.130.10.10">
    <property type="entry name" value="YVTN repeat-like/Quinoprotein amine dehydrogenase"/>
    <property type="match status" value="2"/>
</dbReference>
<dbReference type="EMBL" id="CP107006">
    <property type="protein sequence ID" value="UYQ91749.1"/>
    <property type="molecule type" value="Genomic_DNA"/>
</dbReference>
<dbReference type="PANTHER" id="PTHR43547">
    <property type="entry name" value="TWO-COMPONENT HISTIDINE KINASE"/>
    <property type="match status" value="1"/>
</dbReference>
<evidence type="ECO:0000256" key="4">
    <source>
        <dbReference type="SAM" id="Phobius"/>
    </source>
</evidence>
<evidence type="ECO:0000313" key="8">
    <source>
        <dbReference type="Proteomes" id="UP001162741"/>
    </source>
</evidence>
<dbReference type="CDD" id="cd00082">
    <property type="entry name" value="HisKA"/>
    <property type="match status" value="1"/>
</dbReference>
<evidence type="ECO:0000256" key="2">
    <source>
        <dbReference type="ARBA" id="ARBA00012438"/>
    </source>
</evidence>
<proteinExistence type="predicted"/>
<dbReference type="InterPro" id="IPR004358">
    <property type="entry name" value="Sig_transdc_His_kin-like_C"/>
</dbReference>
<dbReference type="InterPro" id="IPR011123">
    <property type="entry name" value="Y_Y_Y"/>
</dbReference>
<dbReference type="SMART" id="SM00387">
    <property type="entry name" value="HATPase_c"/>
    <property type="match status" value="1"/>
</dbReference>
<accession>A0ABY6J0I6</accession>
<dbReference type="SUPFAM" id="SSF55874">
    <property type="entry name" value="ATPase domain of HSP90 chaperone/DNA topoisomerase II/histidine kinase"/>
    <property type="match status" value="1"/>
</dbReference>
<comment type="catalytic activity">
    <reaction evidence="1">
        <text>ATP + protein L-histidine = ADP + protein N-phospho-L-histidine.</text>
        <dbReference type="EC" id="2.7.13.3"/>
    </reaction>
</comment>
<dbReference type="CDD" id="cd00063">
    <property type="entry name" value="FN3"/>
    <property type="match status" value="1"/>
</dbReference>
<dbReference type="SUPFAM" id="SSF50998">
    <property type="entry name" value="Quinoprotein alcohol dehydrogenase-like"/>
    <property type="match status" value="1"/>
</dbReference>
<evidence type="ECO:0000256" key="1">
    <source>
        <dbReference type="ARBA" id="ARBA00000085"/>
    </source>
</evidence>
<feature type="domain" description="Histidine kinase" evidence="6">
    <location>
        <begin position="815"/>
        <end position="1031"/>
    </location>
</feature>
<keyword evidence="8" id="KW-1185">Reference proteome</keyword>
<dbReference type="Pfam" id="PF07494">
    <property type="entry name" value="Reg_prop"/>
    <property type="match status" value="5"/>
</dbReference>
<keyword evidence="7" id="KW-0547">Nucleotide-binding</keyword>
<feature type="transmembrane region" description="Helical" evidence="4">
    <location>
        <begin position="773"/>
        <end position="794"/>
    </location>
</feature>
<dbReference type="Pfam" id="PF07495">
    <property type="entry name" value="Y_Y_Y"/>
    <property type="match status" value="1"/>
</dbReference>
<gene>
    <name evidence="7" type="ORF">MKQ68_16805</name>
</gene>
<protein>
    <recommendedName>
        <fullName evidence="2">histidine kinase</fullName>
        <ecNumber evidence="2">2.7.13.3</ecNumber>
    </recommendedName>
</protein>
<sequence>MFHFWLRLTLGWLLLASGANAQQYYFRHYQVEAGLSNNTVFSSVQDQQGFMWFGTKEGLNRFDGYRFKLYRLDDKNEQQLDQIYNLYKDSRGTLWIGSQKGLYYFDAVNEKPVNFSDTLREVWSITEDAAGQLWFIAQNAVCRYNPVRNKVTRFPHPTGRILTSVCITEDGTTWASTHRGFLQKLDTATGVYTGYNLFPDLPAGSGCYIHRVMAAGNRVMACTSCRGVIQFNANDFTIKNLLTYNADLTNVYVHDILQNGPNEFWVASESGVFILDSETGQSINLHKKFLDPYSISDNAVYTISRDREGGIWVGTYFGGVNYYAFPYTPFRKYYPDYSPNAISGSAVREIREDSDGMLWIGTEDAGLNRLDPKTGAVTNFSPLKTPNSITYSNIHGVLVNGDEVWAGTHEHGLDIIHRKTGKLIRNYRIGSGPKDLKHNFIVSLLKTRNGTIYVGTGAGLLRYDAAFKGFDPTTAPTFATISSLVEDHAGVIWGTTHMDGVFSYNPATGETHKFEHDPDNPQSISASTINAVCEDAAHNLWFATEGGGLCKMDTQRKTFTRIKMKDGLPSNFIFKIVESRDGQLWVSTSKGLVQLDTAGKVLAVYTKANGLLNDQFNYNSGYRDSTGRMYFGSIKGMISFNPEEFISNTYQPPVYITGFQVNNRELSISQDSSALKKSILFANELTLDHDASSFSIDFAALSFNAPEITAYKYMMDGLDREWTTLPTNRKVYFTNLSPGTYTFRLKASTNGKWGKAEKTLTIHILPPFWATTWAYLLYFVVGAAICYYVTMFFYRRAQVRKEKELYEAKIQFFTNVTHEIRTPLTLIKGPVENLLEKAAEVPDIKPDVVTLERNTNRLIALITQILDFRQTETRGFSLTFSEVRIDRLLEEEFESFMHPATKKKLRYELVMPPMAINARADEEAMRKILSNLISNAVKYAAHTATVILHPLSPEDVTFTIEVRNDGHLIAADMKDKIFEPFYRMKETSRQTGSGIGLSIAKSLAELHQGQLYLGAQVDGMNVFILNLPLQAELKQPIAKTGKTANK</sequence>
<dbReference type="RefSeq" id="WP_264280125.1">
    <property type="nucleotide sequence ID" value="NZ_CP107006.1"/>
</dbReference>